<dbReference type="AlphaFoldDB" id="A0A2H5QQ11"/>
<dbReference type="PANTHER" id="PTHR35282:SF11">
    <property type="entry name" value="EG5651"/>
    <property type="match status" value="1"/>
</dbReference>
<name>A0A2H5QQ11_CITUN</name>
<keyword evidence="2" id="KW-1185">Reference proteome</keyword>
<accession>A0A2H5QQ11</accession>
<evidence type="ECO:0000313" key="2">
    <source>
        <dbReference type="Proteomes" id="UP000236630"/>
    </source>
</evidence>
<protein>
    <submittedName>
        <fullName evidence="1">Uncharacterized protein</fullName>
    </submittedName>
</protein>
<gene>
    <name evidence="1" type="ORF">CUMW_250910</name>
</gene>
<dbReference type="EMBL" id="BDQV01000608">
    <property type="protein sequence ID" value="GAY66702.1"/>
    <property type="molecule type" value="Genomic_DNA"/>
</dbReference>
<comment type="caution">
    <text evidence="1">The sequence shown here is derived from an EMBL/GenBank/DDBJ whole genome shotgun (WGS) entry which is preliminary data.</text>
</comment>
<sequence>MDMKACVKELPQELARELLIAISNSVPEKHPSPDNHLPQKFDNANGVAVTNGDEAEKYRSDLISLSYFLMIAIHSIAESEALPFFSWKIYPANASSVYQALAVTIRCCIGFLESGQSRCTEILECGQSGSTEKSGRSLLACVVNMVLQKKSFRSELVCYS</sequence>
<organism evidence="1 2">
    <name type="scientific">Citrus unshiu</name>
    <name type="common">Satsuma mandarin</name>
    <name type="synonym">Citrus nobilis var. unshiu</name>
    <dbReference type="NCBI Taxonomy" id="55188"/>
    <lineage>
        <taxon>Eukaryota</taxon>
        <taxon>Viridiplantae</taxon>
        <taxon>Streptophyta</taxon>
        <taxon>Embryophyta</taxon>
        <taxon>Tracheophyta</taxon>
        <taxon>Spermatophyta</taxon>
        <taxon>Magnoliopsida</taxon>
        <taxon>eudicotyledons</taxon>
        <taxon>Gunneridae</taxon>
        <taxon>Pentapetalae</taxon>
        <taxon>rosids</taxon>
        <taxon>malvids</taxon>
        <taxon>Sapindales</taxon>
        <taxon>Rutaceae</taxon>
        <taxon>Aurantioideae</taxon>
        <taxon>Citrus</taxon>
    </lineage>
</organism>
<dbReference type="Proteomes" id="UP000236630">
    <property type="component" value="Unassembled WGS sequence"/>
</dbReference>
<dbReference type="PANTHER" id="PTHR35282">
    <property type="entry name" value="F5D14.24 PROTEIN"/>
    <property type="match status" value="1"/>
</dbReference>
<dbReference type="InterPro" id="IPR049198">
    <property type="entry name" value="DUF6865"/>
</dbReference>
<reference evidence="1 2" key="1">
    <citation type="journal article" date="2017" name="Front. Genet.">
        <title>Draft sequencing of the heterozygous diploid genome of Satsuma (Citrus unshiu Marc.) using a hybrid assembly approach.</title>
        <authorList>
            <person name="Shimizu T."/>
            <person name="Tanizawa Y."/>
            <person name="Mochizuki T."/>
            <person name="Nagasaki H."/>
            <person name="Yoshioka T."/>
            <person name="Toyoda A."/>
            <person name="Fujiyama A."/>
            <person name="Kaminuma E."/>
            <person name="Nakamura Y."/>
        </authorList>
    </citation>
    <scope>NUCLEOTIDE SEQUENCE [LARGE SCALE GENOMIC DNA]</scope>
    <source>
        <strain evidence="2">cv. Miyagawa wase</strain>
    </source>
</reference>
<proteinExistence type="predicted"/>
<dbReference type="Pfam" id="PF21737">
    <property type="entry name" value="DUF6865"/>
    <property type="match status" value="1"/>
</dbReference>
<evidence type="ECO:0000313" key="1">
    <source>
        <dbReference type="EMBL" id="GAY66702.1"/>
    </source>
</evidence>